<dbReference type="InterPro" id="IPR010982">
    <property type="entry name" value="Lambda_DNA-bd_dom_sf"/>
</dbReference>
<protein>
    <submittedName>
        <fullName evidence="3">Transcriptional regulator</fullName>
    </submittedName>
</protein>
<dbReference type="EMBL" id="SUMB01000004">
    <property type="protein sequence ID" value="TJZ54095.1"/>
    <property type="molecule type" value="Genomic_DNA"/>
</dbReference>
<comment type="caution">
    <text evidence="3">The sequence shown here is derived from an EMBL/GenBank/DDBJ whole genome shotgun (WGS) entry which is preliminary data.</text>
</comment>
<dbReference type="PANTHER" id="PTHR35010">
    <property type="entry name" value="BLL4672 PROTEIN-RELATED"/>
    <property type="match status" value="1"/>
</dbReference>
<dbReference type="SUPFAM" id="SSF47413">
    <property type="entry name" value="lambda repressor-like DNA-binding domains"/>
    <property type="match status" value="1"/>
</dbReference>
<proteinExistence type="predicted"/>
<dbReference type="Gene3D" id="1.10.260.40">
    <property type="entry name" value="lambda repressor-like DNA-binding domains"/>
    <property type="match status" value="1"/>
</dbReference>
<dbReference type="PANTHER" id="PTHR35010:SF2">
    <property type="entry name" value="BLL4672 PROTEIN"/>
    <property type="match status" value="1"/>
</dbReference>
<dbReference type="GO" id="GO:0003677">
    <property type="term" value="F:DNA binding"/>
    <property type="evidence" value="ECO:0007669"/>
    <property type="project" value="InterPro"/>
</dbReference>
<dbReference type="PROSITE" id="PS50943">
    <property type="entry name" value="HTH_CROC1"/>
    <property type="match status" value="1"/>
</dbReference>
<feature type="domain" description="HTH cro/C1-type" evidence="2">
    <location>
        <begin position="36"/>
        <end position="83"/>
    </location>
</feature>
<evidence type="ECO:0000259" key="2">
    <source>
        <dbReference type="PROSITE" id="PS50943"/>
    </source>
</evidence>
<feature type="region of interest" description="Disordered" evidence="1">
    <location>
        <begin position="273"/>
        <end position="302"/>
    </location>
</feature>
<dbReference type="InterPro" id="IPR001387">
    <property type="entry name" value="Cro/C1-type_HTH"/>
</dbReference>
<dbReference type="RefSeq" id="WP_136740021.1">
    <property type="nucleotide sequence ID" value="NZ_SUMB01000004.1"/>
</dbReference>
<sequence>MDRAQQLSEFLKARRARLRPDDVGVSDFGSQRRVPGLRREELALLAGVSVDYYTRLEQGRARNVSPAILDAVAQALRLDTDERAHLHNLAKPTGTRKPTGRPQRVGREMRQALEALSSVPAYIIGRRLDVLAWNELARALIADFPALPAAERNMARLVFLDHASKDLYPDWETKARDTVSNLRLDAGRHADDPQLATLVGELSLGSADFRRLWADHNVRGRTRGRKRFAHPQLGELALDYVAMRAPDDPDMTMMIYSAPSGSEAAATLQLLAGLTTPPLPDPSSWSREPVEPVTAEDNVAER</sequence>
<dbReference type="Pfam" id="PF17765">
    <property type="entry name" value="MLTR_LBD"/>
    <property type="match status" value="1"/>
</dbReference>
<dbReference type="InterPro" id="IPR041413">
    <property type="entry name" value="MLTR_LBD"/>
</dbReference>
<gene>
    <name evidence="3" type="ORF">FCH28_12880</name>
</gene>
<accession>A0A4U0NIJ9</accession>
<dbReference type="CDD" id="cd00093">
    <property type="entry name" value="HTH_XRE"/>
    <property type="match status" value="1"/>
</dbReference>
<name>A0A4U0NIJ9_9ACTN</name>
<dbReference type="Proteomes" id="UP000308697">
    <property type="component" value="Unassembled WGS sequence"/>
</dbReference>
<dbReference type="Gene3D" id="3.30.450.180">
    <property type="match status" value="1"/>
</dbReference>
<evidence type="ECO:0000313" key="3">
    <source>
        <dbReference type="EMBL" id="TJZ54095.1"/>
    </source>
</evidence>
<reference evidence="3 4" key="1">
    <citation type="submission" date="2019-04" db="EMBL/GenBank/DDBJ databases">
        <title>Streptomyces piniterrae sp. nov., a heliquinomycin-producing actinomycete isolated from rhizosphere soil of Pinus yunnanensis.</title>
        <authorList>
            <person name="Zhuang X."/>
            <person name="Zhao J."/>
        </authorList>
    </citation>
    <scope>NUCLEOTIDE SEQUENCE [LARGE SCALE GENOMIC DNA]</scope>
    <source>
        <strain evidence="4">jys28</strain>
    </source>
</reference>
<dbReference type="OrthoDB" id="3542608at2"/>
<dbReference type="AlphaFoldDB" id="A0A4U0NIJ9"/>
<evidence type="ECO:0000256" key="1">
    <source>
        <dbReference type="SAM" id="MobiDB-lite"/>
    </source>
</evidence>
<dbReference type="SMART" id="SM00530">
    <property type="entry name" value="HTH_XRE"/>
    <property type="match status" value="1"/>
</dbReference>
<evidence type="ECO:0000313" key="4">
    <source>
        <dbReference type="Proteomes" id="UP000308697"/>
    </source>
</evidence>
<dbReference type="Pfam" id="PF13560">
    <property type="entry name" value="HTH_31"/>
    <property type="match status" value="1"/>
</dbReference>
<keyword evidence="4" id="KW-1185">Reference proteome</keyword>
<organism evidence="3 4">
    <name type="scientific">Streptomyces piniterrae</name>
    <dbReference type="NCBI Taxonomy" id="2571125"/>
    <lineage>
        <taxon>Bacteria</taxon>
        <taxon>Bacillati</taxon>
        <taxon>Actinomycetota</taxon>
        <taxon>Actinomycetes</taxon>
        <taxon>Kitasatosporales</taxon>
        <taxon>Streptomycetaceae</taxon>
        <taxon>Streptomyces</taxon>
    </lineage>
</organism>